<sequence length="76" mass="8731">MSIDFEIIRKDVAEALYTTPDQIGMDDNLTDMGLDSMRIMVLVTTWQERGMEMDFLTFAEDQTLNAWKAALEAHQT</sequence>
<dbReference type="RefSeq" id="WP_107818078.1">
    <property type="nucleotide sequence ID" value="NZ_QAOH01000029.1"/>
</dbReference>
<organism evidence="2 3">
    <name type="scientific">Celeribacter persicus</name>
    <dbReference type="NCBI Taxonomy" id="1651082"/>
    <lineage>
        <taxon>Bacteria</taxon>
        <taxon>Pseudomonadati</taxon>
        <taxon>Pseudomonadota</taxon>
        <taxon>Alphaproteobacteria</taxon>
        <taxon>Rhodobacterales</taxon>
        <taxon>Roseobacteraceae</taxon>
        <taxon>Celeribacter</taxon>
    </lineage>
</organism>
<dbReference type="InterPro" id="IPR009081">
    <property type="entry name" value="PP-bd_ACP"/>
</dbReference>
<reference evidence="2 3" key="1">
    <citation type="submission" date="2018-04" db="EMBL/GenBank/DDBJ databases">
        <title>Genomic Encyclopedia of Archaeal and Bacterial Type Strains, Phase II (KMG-II): from individual species to whole genera.</title>
        <authorList>
            <person name="Goeker M."/>
        </authorList>
    </citation>
    <scope>NUCLEOTIDE SEQUENCE [LARGE SCALE GENOMIC DNA]</scope>
    <source>
        <strain evidence="2 3">DSM 100434</strain>
    </source>
</reference>
<evidence type="ECO:0000313" key="3">
    <source>
        <dbReference type="Proteomes" id="UP000244077"/>
    </source>
</evidence>
<dbReference type="AlphaFoldDB" id="A0A2T5H451"/>
<proteinExistence type="predicted"/>
<dbReference type="PROSITE" id="PS50075">
    <property type="entry name" value="CARRIER"/>
    <property type="match status" value="1"/>
</dbReference>
<accession>A0A2T5H451</accession>
<dbReference type="InterPro" id="IPR036736">
    <property type="entry name" value="ACP-like_sf"/>
</dbReference>
<keyword evidence="3" id="KW-1185">Reference proteome</keyword>
<comment type="caution">
    <text evidence="2">The sequence shown here is derived from an EMBL/GenBank/DDBJ whole genome shotgun (WGS) entry which is preliminary data.</text>
</comment>
<dbReference type="SUPFAM" id="SSF47336">
    <property type="entry name" value="ACP-like"/>
    <property type="match status" value="1"/>
</dbReference>
<evidence type="ECO:0000313" key="2">
    <source>
        <dbReference type="EMBL" id="PTQ66358.1"/>
    </source>
</evidence>
<dbReference type="Pfam" id="PF00550">
    <property type="entry name" value="PP-binding"/>
    <property type="match status" value="1"/>
</dbReference>
<dbReference type="Proteomes" id="UP000244077">
    <property type="component" value="Unassembled WGS sequence"/>
</dbReference>
<feature type="domain" description="Carrier" evidence="1">
    <location>
        <begin position="2"/>
        <end position="75"/>
    </location>
</feature>
<protein>
    <submittedName>
        <fullName evidence="2">Aryl carrier-like protein</fullName>
    </submittedName>
</protein>
<dbReference type="Gene3D" id="1.10.1200.10">
    <property type="entry name" value="ACP-like"/>
    <property type="match status" value="1"/>
</dbReference>
<name>A0A2T5H451_9RHOB</name>
<dbReference type="EMBL" id="QAOH01000029">
    <property type="protein sequence ID" value="PTQ66358.1"/>
    <property type="molecule type" value="Genomic_DNA"/>
</dbReference>
<evidence type="ECO:0000259" key="1">
    <source>
        <dbReference type="PROSITE" id="PS50075"/>
    </source>
</evidence>
<dbReference type="OrthoDB" id="2455700at2"/>
<gene>
    <name evidence="2" type="ORF">C8N42_12912</name>
</gene>